<comment type="caution">
    <text evidence="1">The sequence shown here is derived from an EMBL/GenBank/DDBJ whole genome shotgun (WGS) entry which is preliminary data.</text>
</comment>
<sequence>MSPEAGFSILEQNAFDASALVGDTSNLSKEVWRRDKLVGPMSVLFYQQPVELVRGEGVWLYDHQARPIWMPTTTFSLSDTVIRMLLSR</sequence>
<reference evidence="2" key="1">
    <citation type="submission" date="2014-09" db="EMBL/GenBank/DDBJ databases">
        <title>Vibrio variabilis JCM 19239. (C206) whole genome shotgun sequence.</title>
        <authorList>
            <person name="Sawabe T."/>
            <person name="Meirelles P."/>
            <person name="Nakanishi M."/>
            <person name="Sayaka M."/>
            <person name="Hattori M."/>
            <person name="Ohkuma M."/>
        </authorList>
    </citation>
    <scope>NUCLEOTIDE SEQUENCE [LARGE SCALE GENOMIC DNA]</scope>
    <source>
        <strain evidence="2">JCM 19239</strain>
    </source>
</reference>
<accession>A0ABQ0JHH3</accession>
<dbReference type="Proteomes" id="UP000029223">
    <property type="component" value="Unassembled WGS sequence"/>
</dbReference>
<proteinExistence type="predicted"/>
<reference evidence="2" key="2">
    <citation type="submission" date="2014-09" db="EMBL/GenBank/DDBJ databases">
        <authorList>
            <consortium name="NBRP consortium"/>
            <person name="Sawabe T."/>
            <person name="Meirelles P."/>
            <person name="Nakanishi M."/>
            <person name="Sayaka M."/>
            <person name="Hattori M."/>
            <person name="Ohkuma M."/>
        </authorList>
    </citation>
    <scope>NUCLEOTIDE SEQUENCE [LARGE SCALE GENOMIC DNA]</scope>
    <source>
        <strain evidence="2">JCM 19239</strain>
    </source>
</reference>
<name>A0ABQ0JHH3_9VIBR</name>
<evidence type="ECO:0000313" key="1">
    <source>
        <dbReference type="EMBL" id="GAL28206.1"/>
    </source>
</evidence>
<dbReference type="EMBL" id="BBMS01000039">
    <property type="protein sequence ID" value="GAL28206.1"/>
    <property type="molecule type" value="Genomic_DNA"/>
</dbReference>
<keyword evidence="2" id="KW-1185">Reference proteome</keyword>
<protein>
    <submittedName>
        <fullName evidence="1">Uncharacterized protein</fullName>
    </submittedName>
</protein>
<evidence type="ECO:0000313" key="2">
    <source>
        <dbReference type="Proteomes" id="UP000029223"/>
    </source>
</evidence>
<gene>
    <name evidence="1" type="ORF">JCM19239_5466</name>
</gene>
<organism evidence="1 2">
    <name type="scientific">Vibrio variabilis</name>
    <dbReference type="NCBI Taxonomy" id="990271"/>
    <lineage>
        <taxon>Bacteria</taxon>
        <taxon>Pseudomonadati</taxon>
        <taxon>Pseudomonadota</taxon>
        <taxon>Gammaproteobacteria</taxon>
        <taxon>Vibrionales</taxon>
        <taxon>Vibrionaceae</taxon>
        <taxon>Vibrio</taxon>
    </lineage>
</organism>